<evidence type="ECO:0000256" key="3">
    <source>
        <dbReference type="ARBA" id="ARBA00022630"/>
    </source>
</evidence>
<comment type="caution">
    <text evidence="12">The sequence shown here is derived from an EMBL/GenBank/DDBJ whole genome shotgun (WGS) entry which is preliminary data.</text>
</comment>
<organism evidence="12 13">
    <name type="scientific">Lacihabitans soyangensis</name>
    <dbReference type="NCBI Taxonomy" id="869394"/>
    <lineage>
        <taxon>Bacteria</taxon>
        <taxon>Pseudomonadati</taxon>
        <taxon>Bacteroidota</taxon>
        <taxon>Cytophagia</taxon>
        <taxon>Cytophagales</taxon>
        <taxon>Leadbetterellaceae</taxon>
        <taxon>Lacihabitans</taxon>
    </lineage>
</organism>
<dbReference type="Pfam" id="PF02424">
    <property type="entry name" value="ApbE"/>
    <property type="match status" value="1"/>
</dbReference>
<dbReference type="PIRSF" id="PIRSF006268">
    <property type="entry name" value="ApbE"/>
    <property type="match status" value="1"/>
</dbReference>
<dbReference type="RefSeq" id="WP_255038648.1">
    <property type="nucleotide sequence ID" value="NZ_RJUF01000179.1"/>
</dbReference>
<evidence type="ECO:0000256" key="11">
    <source>
        <dbReference type="PIRSR" id="PIRSR006268-2"/>
    </source>
</evidence>
<evidence type="ECO:0000256" key="4">
    <source>
        <dbReference type="ARBA" id="ARBA00022679"/>
    </source>
</evidence>
<evidence type="ECO:0000256" key="2">
    <source>
        <dbReference type="ARBA" id="ARBA00016337"/>
    </source>
</evidence>
<evidence type="ECO:0000256" key="6">
    <source>
        <dbReference type="ARBA" id="ARBA00022827"/>
    </source>
</evidence>
<name>A0AAE3KW32_9BACT</name>
<evidence type="ECO:0000256" key="10">
    <source>
        <dbReference type="PIRNR" id="PIRNR006268"/>
    </source>
</evidence>
<feature type="binding site" evidence="11">
    <location>
        <position position="276"/>
    </location>
    <ligand>
        <name>Mg(2+)</name>
        <dbReference type="ChEBI" id="CHEBI:18420"/>
    </ligand>
</feature>
<evidence type="ECO:0000256" key="7">
    <source>
        <dbReference type="ARBA" id="ARBA00022842"/>
    </source>
</evidence>
<reference evidence="12 13" key="1">
    <citation type="submission" date="2018-11" db="EMBL/GenBank/DDBJ databases">
        <title>Novel bacteria species description.</title>
        <authorList>
            <person name="Han J.-H."/>
        </authorList>
    </citation>
    <scope>NUCLEOTIDE SEQUENCE [LARGE SCALE GENOMIC DNA]</scope>
    <source>
        <strain evidence="12 13">KCTC23259</strain>
    </source>
</reference>
<accession>A0AAE3KW32</accession>
<keyword evidence="3 10" id="KW-0285">Flavoprotein</keyword>
<evidence type="ECO:0000313" key="13">
    <source>
        <dbReference type="Proteomes" id="UP001204144"/>
    </source>
</evidence>
<dbReference type="EC" id="2.7.1.180" evidence="1 10"/>
<evidence type="ECO:0000256" key="8">
    <source>
        <dbReference type="ARBA" id="ARBA00031306"/>
    </source>
</evidence>
<dbReference type="GO" id="GO:0016740">
    <property type="term" value="F:transferase activity"/>
    <property type="evidence" value="ECO:0007669"/>
    <property type="project" value="UniProtKB-UniRule"/>
</dbReference>
<keyword evidence="4 10" id="KW-0808">Transferase</keyword>
<evidence type="ECO:0000256" key="5">
    <source>
        <dbReference type="ARBA" id="ARBA00022723"/>
    </source>
</evidence>
<sequence length="325" mass="36095">MPFKILLLLCLSASFGWDSTPYRTLQGQAQGSTYRIIYEDKTSADFSKSIDSLFQLIDASMSLWDSNSLISRINANKNLGPFDAHFEEVFIKSQQISKNTKGYFDITVGPLVKAWGFSKTKGFASPTDLQIDSLRKLVNYKNVSLKDGGITKKYPEIQLDFNAIAQGYTVDLIAEYLTKKGISNFLIEIGGEVRAKGKNQQGEFWKVGVENPSDENKLQAILALNDKSLATSGSYRKFFLKDGKKFSHAIDPHLGRPVSHNLLSITVLANDCATADAYATAFLVMGLEKAKLIAQKQKIDFFAIYEENGKIQTYSSEGFKGAKLD</sequence>
<comment type="cofactor">
    <cofactor evidence="11">
        <name>Mg(2+)</name>
        <dbReference type="ChEBI" id="CHEBI:18420"/>
    </cofactor>
    <cofactor evidence="11">
        <name>Mn(2+)</name>
        <dbReference type="ChEBI" id="CHEBI:29035"/>
    </cofactor>
    <text evidence="11">Magnesium. Can also use manganese.</text>
</comment>
<protein>
    <recommendedName>
        <fullName evidence="2 10">FAD:protein FMN transferase</fullName>
        <ecNumber evidence="1 10">2.7.1.180</ecNumber>
    </recommendedName>
    <alternativeName>
        <fullName evidence="8 10">Flavin transferase</fullName>
    </alternativeName>
</protein>
<comment type="similarity">
    <text evidence="10">Belongs to the ApbE family.</text>
</comment>
<dbReference type="SUPFAM" id="SSF143631">
    <property type="entry name" value="ApbE-like"/>
    <property type="match status" value="1"/>
</dbReference>
<feature type="binding site" evidence="11">
    <location>
        <position position="280"/>
    </location>
    <ligand>
        <name>Mg(2+)</name>
        <dbReference type="ChEBI" id="CHEBI:18420"/>
    </ligand>
</feature>
<dbReference type="GO" id="GO:0046872">
    <property type="term" value="F:metal ion binding"/>
    <property type="evidence" value="ECO:0007669"/>
    <property type="project" value="UniProtKB-UniRule"/>
</dbReference>
<evidence type="ECO:0000256" key="1">
    <source>
        <dbReference type="ARBA" id="ARBA00011955"/>
    </source>
</evidence>
<keyword evidence="5 10" id="KW-0479">Metal-binding</keyword>
<dbReference type="InterPro" id="IPR003374">
    <property type="entry name" value="ApbE-like_sf"/>
</dbReference>
<feature type="binding site" evidence="11">
    <location>
        <position position="163"/>
    </location>
    <ligand>
        <name>Mg(2+)</name>
        <dbReference type="ChEBI" id="CHEBI:18420"/>
    </ligand>
</feature>
<dbReference type="AlphaFoldDB" id="A0AAE3KW32"/>
<comment type="catalytic activity">
    <reaction evidence="9 10">
        <text>L-threonyl-[protein] + FAD = FMN-L-threonyl-[protein] + AMP + H(+)</text>
        <dbReference type="Rhea" id="RHEA:36847"/>
        <dbReference type="Rhea" id="RHEA-COMP:11060"/>
        <dbReference type="Rhea" id="RHEA-COMP:11061"/>
        <dbReference type="ChEBI" id="CHEBI:15378"/>
        <dbReference type="ChEBI" id="CHEBI:30013"/>
        <dbReference type="ChEBI" id="CHEBI:57692"/>
        <dbReference type="ChEBI" id="CHEBI:74257"/>
        <dbReference type="ChEBI" id="CHEBI:456215"/>
        <dbReference type="EC" id="2.7.1.180"/>
    </reaction>
</comment>
<gene>
    <name evidence="12" type="ORF">EGI31_18665</name>
</gene>
<dbReference type="InterPro" id="IPR024932">
    <property type="entry name" value="ApbE"/>
</dbReference>
<proteinExistence type="inferred from homology"/>
<dbReference type="PANTHER" id="PTHR30040">
    <property type="entry name" value="THIAMINE BIOSYNTHESIS LIPOPROTEIN APBE"/>
    <property type="match status" value="1"/>
</dbReference>
<dbReference type="Proteomes" id="UP001204144">
    <property type="component" value="Unassembled WGS sequence"/>
</dbReference>
<evidence type="ECO:0000256" key="9">
    <source>
        <dbReference type="ARBA" id="ARBA00048540"/>
    </source>
</evidence>
<keyword evidence="6 10" id="KW-0274">FAD</keyword>
<keyword evidence="13" id="KW-1185">Reference proteome</keyword>
<dbReference type="EMBL" id="RJUF01000179">
    <property type="protein sequence ID" value="MCP9764961.1"/>
    <property type="molecule type" value="Genomic_DNA"/>
</dbReference>
<dbReference type="Gene3D" id="3.10.520.10">
    <property type="entry name" value="ApbE-like domains"/>
    <property type="match status" value="1"/>
</dbReference>
<keyword evidence="7 10" id="KW-0460">Magnesium</keyword>
<dbReference type="PANTHER" id="PTHR30040:SF2">
    <property type="entry name" value="FAD:PROTEIN FMN TRANSFERASE"/>
    <property type="match status" value="1"/>
</dbReference>
<evidence type="ECO:0000313" key="12">
    <source>
        <dbReference type="EMBL" id="MCP9764961.1"/>
    </source>
</evidence>